<accession>A0ACB8R0A2</accession>
<gene>
    <name evidence="1" type="ORF">FA95DRAFT_1455194</name>
</gene>
<sequence length="183" mass="20388">MPLRGAKTAPIFASDPRSVRRFFSDFETVAALAGLASDRAMKDWTQYYVSIEVADLFDSIPEFNDASTFSDFKTAVTSLYPGADQDRTYSSSDLETLIATTRTISPIALDQFAAYHREFLAISGFLIKRNRYSALQQKSDFPRGIPNTLWDRISARLQVMKPDVTPGDSYDVSDVNSAAQFAL</sequence>
<protein>
    <submittedName>
        <fullName evidence="1">Uncharacterized protein</fullName>
    </submittedName>
</protein>
<evidence type="ECO:0000313" key="1">
    <source>
        <dbReference type="EMBL" id="KAI0037514.1"/>
    </source>
</evidence>
<organism evidence="1 2">
    <name type="scientific">Auriscalpium vulgare</name>
    <dbReference type="NCBI Taxonomy" id="40419"/>
    <lineage>
        <taxon>Eukaryota</taxon>
        <taxon>Fungi</taxon>
        <taxon>Dikarya</taxon>
        <taxon>Basidiomycota</taxon>
        <taxon>Agaricomycotina</taxon>
        <taxon>Agaricomycetes</taxon>
        <taxon>Russulales</taxon>
        <taxon>Auriscalpiaceae</taxon>
        <taxon>Auriscalpium</taxon>
    </lineage>
</organism>
<keyword evidence="2" id="KW-1185">Reference proteome</keyword>
<dbReference type="Proteomes" id="UP000814033">
    <property type="component" value="Unassembled WGS sequence"/>
</dbReference>
<name>A0ACB8R0A2_9AGAM</name>
<reference evidence="1" key="1">
    <citation type="submission" date="2021-02" db="EMBL/GenBank/DDBJ databases">
        <authorList>
            <consortium name="DOE Joint Genome Institute"/>
            <person name="Ahrendt S."/>
            <person name="Looney B.P."/>
            <person name="Miyauchi S."/>
            <person name="Morin E."/>
            <person name="Drula E."/>
            <person name="Courty P.E."/>
            <person name="Chicoki N."/>
            <person name="Fauchery L."/>
            <person name="Kohler A."/>
            <person name="Kuo A."/>
            <person name="Labutti K."/>
            <person name="Pangilinan J."/>
            <person name="Lipzen A."/>
            <person name="Riley R."/>
            <person name="Andreopoulos W."/>
            <person name="He G."/>
            <person name="Johnson J."/>
            <person name="Barry K.W."/>
            <person name="Grigoriev I.V."/>
            <person name="Nagy L."/>
            <person name="Hibbett D."/>
            <person name="Henrissat B."/>
            <person name="Matheny P.B."/>
            <person name="Labbe J."/>
            <person name="Martin F."/>
        </authorList>
    </citation>
    <scope>NUCLEOTIDE SEQUENCE</scope>
    <source>
        <strain evidence="1">FP105234-sp</strain>
    </source>
</reference>
<reference evidence="1" key="2">
    <citation type="journal article" date="2022" name="New Phytol.">
        <title>Evolutionary transition to the ectomycorrhizal habit in the genomes of a hyperdiverse lineage of mushroom-forming fungi.</title>
        <authorList>
            <person name="Looney B."/>
            <person name="Miyauchi S."/>
            <person name="Morin E."/>
            <person name="Drula E."/>
            <person name="Courty P.E."/>
            <person name="Kohler A."/>
            <person name="Kuo A."/>
            <person name="LaButti K."/>
            <person name="Pangilinan J."/>
            <person name="Lipzen A."/>
            <person name="Riley R."/>
            <person name="Andreopoulos W."/>
            <person name="He G."/>
            <person name="Johnson J."/>
            <person name="Nolan M."/>
            <person name="Tritt A."/>
            <person name="Barry K.W."/>
            <person name="Grigoriev I.V."/>
            <person name="Nagy L.G."/>
            <person name="Hibbett D."/>
            <person name="Henrissat B."/>
            <person name="Matheny P.B."/>
            <person name="Labbe J."/>
            <person name="Martin F.M."/>
        </authorList>
    </citation>
    <scope>NUCLEOTIDE SEQUENCE</scope>
    <source>
        <strain evidence="1">FP105234-sp</strain>
    </source>
</reference>
<feature type="non-terminal residue" evidence="1">
    <location>
        <position position="183"/>
    </location>
</feature>
<comment type="caution">
    <text evidence="1">The sequence shown here is derived from an EMBL/GenBank/DDBJ whole genome shotgun (WGS) entry which is preliminary data.</text>
</comment>
<evidence type="ECO:0000313" key="2">
    <source>
        <dbReference type="Proteomes" id="UP000814033"/>
    </source>
</evidence>
<dbReference type="EMBL" id="MU276894">
    <property type="protein sequence ID" value="KAI0037514.1"/>
    <property type="molecule type" value="Genomic_DNA"/>
</dbReference>
<proteinExistence type="predicted"/>